<gene>
    <name evidence="1" type="ORF">Q7514_15550</name>
</gene>
<evidence type="ECO:0000313" key="1">
    <source>
        <dbReference type="EMBL" id="MEE2058935.1"/>
    </source>
</evidence>
<accession>A0ABU7LBL1</accession>
<dbReference type="RefSeq" id="WP_330134163.1">
    <property type="nucleotide sequence ID" value="NZ_JAUTXY010000006.1"/>
</dbReference>
<comment type="caution">
    <text evidence="1">The sequence shown here is derived from an EMBL/GenBank/DDBJ whole genome shotgun (WGS) entry which is preliminary data.</text>
</comment>
<dbReference type="EMBL" id="JAUTXY010000006">
    <property type="protein sequence ID" value="MEE2058935.1"/>
    <property type="molecule type" value="Genomic_DNA"/>
</dbReference>
<reference evidence="1 2" key="1">
    <citation type="submission" date="2023-07" db="EMBL/GenBank/DDBJ databases">
        <authorList>
            <person name="Girao M."/>
            <person name="Carvalho M.F."/>
        </authorList>
    </citation>
    <scope>NUCLEOTIDE SEQUENCE [LARGE SCALE GENOMIC DNA]</scope>
    <source>
        <strain evidence="1 2">YIM65754</strain>
    </source>
</reference>
<evidence type="ECO:0000313" key="2">
    <source>
        <dbReference type="Proteomes" id="UP001336020"/>
    </source>
</evidence>
<protein>
    <submittedName>
        <fullName evidence="1">Uncharacterized protein</fullName>
    </submittedName>
</protein>
<dbReference type="Proteomes" id="UP001336020">
    <property type="component" value="Unassembled WGS sequence"/>
</dbReference>
<proteinExistence type="predicted"/>
<keyword evidence="2" id="KW-1185">Reference proteome</keyword>
<name>A0ABU7LBL1_9NOCA</name>
<organism evidence="1 2">
    <name type="scientific">Rhodococcus artemisiae</name>
    <dbReference type="NCBI Taxonomy" id="714159"/>
    <lineage>
        <taxon>Bacteria</taxon>
        <taxon>Bacillati</taxon>
        <taxon>Actinomycetota</taxon>
        <taxon>Actinomycetes</taxon>
        <taxon>Mycobacteriales</taxon>
        <taxon>Nocardiaceae</taxon>
        <taxon>Rhodococcus</taxon>
    </lineage>
</organism>
<sequence length="110" mass="13231">MTEYVWKLDVEYPADCYHPDDAEPWFAGMKRGDWKPEGWEPDEEYIERFKTERFIWPAVRRFYLSRSAAVDRALLLECYGAKVRLLRSKPIEFEERRFRRPLRVIQGGAA</sequence>